<evidence type="ECO:0000256" key="1">
    <source>
        <dbReference type="ARBA" id="ARBA00009437"/>
    </source>
</evidence>
<dbReference type="Proteomes" id="UP000078431">
    <property type="component" value="Unassembled WGS sequence"/>
</dbReference>
<evidence type="ECO:0000256" key="2">
    <source>
        <dbReference type="ARBA" id="ARBA00023015"/>
    </source>
</evidence>
<dbReference type="PANTHER" id="PTHR30537:SF5">
    <property type="entry name" value="HTH-TYPE TRANSCRIPTIONAL ACTIVATOR TTDR-RELATED"/>
    <property type="match status" value="1"/>
</dbReference>
<dbReference type="RefSeq" id="WP_064645487.1">
    <property type="nucleotide sequence ID" value="NZ_LXEX01000067.1"/>
</dbReference>
<reference evidence="6 7" key="1">
    <citation type="submission" date="2016-04" db="EMBL/GenBank/DDBJ databases">
        <title>ATOL: Assembling a taxonomically balanced genome-scale reconstruction of the evolutionary history of the Enterobacteriaceae.</title>
        <authorList>
            <person name="Plunkett G.III."/>
            <person name="Neeno-Eckwall E.C."/>
            <person name="Glasner J.D."/>
            <person name="Perna N.T."/>
        </authorList>
    </citation>
    <scope>NUCLEOTIDE SEQUENCE [LARGE SCALE GENOMIC DNA]</scope>
    <source>
        <strain evidence="6 7">ATCC 12841</strain>
    </source>
</reference>
<dbReference type="Pfam" id="PF03466">
    <property type="entry name" value="LysR_substrate"/>
    <property type="match status" value="1"/>
</dbReference>
<keyword evidence="4" id="KW-0804">Transcription</keyword>
<dbReference type="PANTHER" id="PTHR30537">
    <property type="entry name" value="HTH-TYPE TRANSCRIPTIONAL REGULATOR"/>
    <property type="match status" value="1"/>
</dbReference>
<dbReference type="InterPro" id="IPR036388">
    <property type="entry name" value="WH-like_DNA-bd_sf"/>
</dbReference>
<dbReference type="Gene3D" id="1.10.10.10">
    <property type="entry name" value="Winged helix-like DNA-binding domain superfamily/Winged helix DNA-binding domain"/>
    <property type="match status" value="1"/>
</dbReference>
<comment type="caution">
    <text evidence="6">The sequence shown here is derived from an EMBL/GenBank/DDBJ whole genome shotgun (WGS) entry which is preliminary data.</text>
</comment>
<dbReference type="InterPro" id="IPR058163">
    <property type="entry name" value="LysR-type_TF_proteobact-type"/>
</dbReference>
<dbReference type="FunFam" id="1.10.10.10:FF:000001">
    <property type="entry name" value="LysR family transcriptional regulator"/>
    <property type="match status" value="1"/>
</dbReference>
<dbReference type="GO" id="GO:0043565">
    <property type="term" value="F:sequence-specific DNA binding"/>
    <property type="evidence" value="ECO:0007669"/>
    <property type="project" value="TreeGrafter"/>
</dbReference>
<dbReference type="InterPro" id="IPR000847">
    <property type="entry name" value="LysR_HTH_N"/>
</dbReference>
<dbReference type="AlphaFoldDB" id="A0AA91EDA2"/>
<name>A0AA91EDA2_9GAMM</name>
<keyword evidence="2" id="KW-0805">Transcription regulation</keyword>
<sequence>MIDSVDELRLFIAVYESGSLRGASDRLRLTPAGASKRLLTLENRLGRRLFNRTTRKLSPTTDGEIFYRYAQKILISVNDAEKLFLNRTELEGHLRITASATFVQSYLSPVVSEFLRGYPKVTMDIIPTDQVVDLAKSGIDLAIRHGFLADSTLIARKISSSRRLICASAEYWVKHGLPEKPNDLLALDGVIVGKDSSWTVSKGGSHHLLKIKNRFSSSLGEVVRQMTIAGHGVALLMDWHVREDLEKGTLVETLSDWVVEPPVGIYAVYSSRENVSPVVEVFIDHLQEWLKEYPL</sequence>
<protein>
    <submittedName>
        <fullName evidence="6">LysR family transcriptional regulator</fullName>
    </submittedName>
</protein>
<feature type="domain" description="HTH lysR-type" evidence="5">
    <location>
        <begin position="3"/>
        <end position="60"/>
    </location>
</feature>
<evidence type="ECO:0000259" key="5">
    <source>
        <dbReference type="PROSITE" id="PS50931"/>
    </source>
</evidence>
<proteinExistence type="inferred from homology"/>
<keyword evidence="7" id="KW-1185">Reference proteome</keyword>
<keyword evidence="3" id="KW-0238">DNA-binding</keyword>
<dbReference type="SUPFAM" id="SSF46785">
    <property type="entry name" value="Winged helix' DNA-binding domain"/>
    <property type="match status" value="1"/>
</dbReference>
<comment type="similarity">
    <text evidence="1">Belongs to the LysR transcriptional regulatory family.</text>
</comment>
<gene>
    <name evidence="6" type="ORF">M993_04563</name>
</gene>
<organism evidence="6 7">
    <name type="scientific">Obesumbacterium proteus ATCC 12841</name>
    <dbReference type="NCBI Taxonomy" id="1354268"/>
    <lineage>
        <taxon>Bacteria</taxon>
        <taxon>Pseudomonadati</taxon>
        <taxon>Pseudomonadota</taxon>
        <taxon>Gammaproteobacteria</taxon>
        <taxon>Enterobacterales</taxon>
        <taxon>Hafniaceae</taxon>
        <taxon>Obesumbacterium</taxon>
    </lineage>
</organism>
<dbReference type="Gene3D" id="3.40.190.290">
    <property type="match status" value="1"/>
</dbReference>
<dbReference type="InterPro" id="IPR036390">
    <property type="entry name" value="WH_DNA-bd_sf"/>
</dbReference>
<dbReference type="GO" id="GO:0006351">
    <property type="term" value="P:DNA-templated transcription"/>
    <property type="evidence" value="ECO:0007669"/>
    <property type="project" value="TreeGrafter"/>
</dbReference>
<dbReference type="EMBL" id="LXEX01000067">
    <property type="protein sequence ID" value="OAT56747.1"/>
    <property type="molecule type" value="Genomic_DNA"/>
</dbReference>
<accession>A0AA91EDA2</accession>
<dbReference type="GO" id="GO:0003700">
    <property type="term" value="F:DNA-binding transcription factor activity"/>
    <property type="evidence" value="ECO:0007669"/>
    <property type="project" value="InterPro"/>
</dbReference>
<dbReference type="SUPFAM" id="SSF53850">
    <property type="entry name" value="Periplasmic binding protein-like II"/>
    <property type="match status" value="1"/>
</dbReference>
<dbReference type="CDD" id="cd08422">
    <property type="entry name" value="PBP2_CrgA_like"/>
    <property type="match status" value="1"/>
</dbReference>
<dbReference type="Pfam" id="PF00126">
    <property type="entry name" value="HTH_1"/>
    <property type="match status" value="1"/>
</dbReference>
<dbReference type="PROSITE" id="PS50931">
    <property type="entry name" value="HTH_LYSR"/>
    <property type="match status" value="1"/>
</dbReference>
<evidence type="ECO:0000313" key="7">
    <source>
        <dbReference type="Proteomes" id="UP000078431"/>
    </source>
</evidence>
<evidence type="ECO:0000256" key="3">
    <source>
        <dbReference type="ARBA" id="ARBA00023125"/>
    </source>
</evidence>
<evidence type="ECO:0000256" key="4">
    <source>
        <dbReference type="ARBA" id="ARBA00023163"/>
    </source>
</evidence>
<dbReference type="InterPro" id="IPR005119">
    <property type="entry name" value="LysR_subst-bd"/>
</dbReference>
<evidence type="ECO:0000313" key="6">
    <source>
        <dbReference type="EMBL" id="OAT56747.1"/>
    </source>
</evidence>